<organism evidence="1 2">
    <name type="scientific">Paraclostridium bifermentans</name>
    <name type="common">Clostridium bifermentans</name>
    <dbReference type="NCBI Taxonomy" id="1490"/>
    <lineage>
        <taxon>Bacteria</taxon>
        <taxon>Bacillati</taxon>
        <taxon>Bacillota</taxon>
        <taxon>Clostridia</taxon>
        <taxon>Peptostreptococcales</taxon>
        <taxon>Peptostreptococcaceae</taxon>
        <taxon>Paraclostridium</taxon>
    </lineage>
</organism>
<sequence length="81" mass="9599">MNKDERDRLTILDKVDLIRDKYKNIRQKNLEMTKLDAFNLASNFILNGLNEDTLRESQALDHYIVAEQRARLEEYKMIKGA</sequence>
<accession>A0ABY8R775</accession>
<gene>
    <name evidence="1" type="ORF">QJS64_19260</name>
</gene>
<evidence type="ECO:0000313" key="2">
    <source>
        <dbReference type="Proteomes" id="UP001239169"/>
    </source>
</evidence>
<geneLocation type="plasmid" evidence="1 2">
    <name>unnamed1</name>
</geneLocation>
<evidence type="ECO:0000313" key="1">
    <source>
        <dbReference type="EMBL" id="WGX77407.1"/>
    </source>
</evidence>
<keyword evidence="2" id="KW-1185">Reference proteome</keyword>
<proteinExistence type="predicted"/>
<dbReference type="EMBL" id="CP124686">
    <property type="protein sequence ID" value="WGX77407.1"/>
    <property type="molecule type" value="Genomic_DNA"/>
</dbReference>
<protein>
    <recommendedName>
        <fullName evidence="3">Phage protein</fullName>
    </recommendedName>
</protein>
<dbReference type="Proteomes" id="UP001239169">
    <property type="component" value="Plasmid unnamed1"/>
</dbReference>
<evidence type="ECO:0008006" key="3">
    <source>
        <dbReference type="Google" id="ProtNLM"/>
    </source>
</evidence>
<reference evidence="1 2" key="1">
    <citation type="submission" date="2023-04" db="EMBL/GenBank/DDBJ databases">
        <title>Bacteria Genome Submission.</title>
        <authorList>
            <person name="Isaac P."/>
        </authorList>
    </citation>
    <scope>NUCLEOTIDE SEQUENCE [LARGE SCALE GENOMIC DNA]</scope>
    <source>
        <strain evidence="1 2">SampleS7P1</strain>
        <plasmid evidence="1 2">unnamed1</plasmid>
    </source>
</reference>
<keyword evidence="1" id="KW-0614">Plasmid</keyword>
<name>A0ABY8R775_PARBF</name>